<name>A0A7W4Z7B3_9GAMM</name>
<proteinExistence type="predicted"/>
<feature type="domain" description="HTH tetR-type" evidence="3">
    <location>
        <begin position="1"/>
        <end position="61"/>
    </location>
</feature>
<dbReference type="InterPro" id="IPR050624">
    <property type="entry name" value="HTH-type_Tx_Regulator"/>
</dbReference>
<protein>
    <submittedName>
        <fullName evidence="4">AcrR family transcriptional regulator</fullName>
    </submittedName>
</protein>
<dbReference type="Proteomes" id="UP000537130">
    <property type="component" value="Unassembled WGS sequence"/>
</dbReference>
<dbReference type="RefSeq" id="WP_183410612.1">
    <property type="nucleotide sequence ID" value="NZ_JACHWY010000002.1"/>
</dbReference>
<evidence type="ECO:0000256" key="1">
    <source>
        <dbReference type="ARBA" id="ARBA00023125"/>
    </source>
</evidence>
<dbReference type="PROSITE" id="PS50977">
    <property type="entry name" value="HTH_TETR_2"/>
    <property type="match status" value="1"/>
</dbReference>
<evidence type="ECO:0000313" key="5">
    <source>
        <dbReference type="Proteomes" id="UP000537130"/>
    </source>
</evidence>
<dbReference type="SUPFAM" id="SSF46689">
    <property type="entry name" value="Homeodomain-like"/>
    <property type="match status" value="1"/>
</dbReference>
<keyword evidence="5" id="KW-1185">Reference proteome</keyword>
<evidence type="ECO:0000259" key="3">
    <source>
        <dbReference type="PROSITE" id="PS50977"/>
    </source>
</evidence>
<keyword evidence="1 2" id="KW-0238">DNA-binding</keyword>
<dbReference type="InterPro" id="IPR001647">
    <property type="entry name" value="HTH_TetR"/>
</dbReference>
<gene>
    <name evidence="4" type="ORF">FHR99_002121</name>
</gene>
<organism evidence="4 5">
    <name type="scientific">Litorivivens lipolytica</name>
    <dbReference type="NCBI Taxonomy" id="1524264"/>
    <lineage>
        <taxon>Bacteria</taxon>
        <taxon>Pseudomonadati</taxon>
        <taxon>Pseudomonadota</taxon>
        <taxon>Gammaproteobacteria</taxon>
        <taxon>Litorivivens</taxon>
    </lineage>
</organism>
<dbReference type="PRINTS" id="PR00455">
    <property type="entry name" value="HTHTETR"/>
</dbReference>
<comment type="caution">
    <text evidence="4">The sequence shown here is derived from an EMBL/GenBank/DDBJ whole genome shotgun (WGS) entry which is preliminary data.</text>
</comment>
<dbReference type="GO" id="GO:0003677">
    <property type="term" value="F:DNA binding"/>
    <property type="evidence" value="ECO:0007669"/>
    <property type="project" value="UniProtKB-UniRule"/>
</dbReference>
<evidence type="ECO:0000256" key="2">
    <source>
        <dbReference type="PROSITE-ProRule" id="PRU00335"/>
    </source>
</evidence>
<dbReference type="Gene3D" id="1.10.357.10">
    <property type="entry name" value="Tetracycline Repressor, domain 2"/>
    <property type="match status" value="1"/>
</dbReference>
<dbReference type="EMBL" id="JACHWY010000002">
    <property type="protein sequence ID" value="MBB3047855.1"/>
    <property type="molecule type" value="Genomic_DNA"/>
</dbReference>
<dbReference type="InterPro" id="IPR009057">
    <property type="entry name" value="Homeodomain-like_sf"/>
</dbReference>
<dbReference type="PANTHER" id="PTHR43479">
    <property type="entry name" value="ACREF/ENVCD OPERON REPRESSOR-RELATED"/>
    <property type="match status" value="1"/>
</dbReference>
<dbReference type="AlphaFoldDB" id="A0A7W4Z7B3"/>
<dbReference type="PANTHER" id="PTHR43479:SF11">
    <property type="entry name" value="ACREF_ENVCD OPERON REPRESSOR-RELATED"/>
    <property type="match status" value="1"/>
</dbReference>
<sequence length="194" mass="22276">METKTRFIETATRLFAERGYYGVSIAAVANELALTKQALLHHFGSKEKLYGEVLQTISNRLMEDMSRIVQASENPREGFEACLMYFYDALQSRPDDTLVLMRELLDNKQRAENAKTWYLKPFLDSLCDMALAASPKRLKNQAQAFVVVYQILGAMKYFLVSEPTLVQMFGSKNWKAFTEHYEPELRALIAARLD</sequence>
<dbReference type="Pfam" id="PF00440">
    <property type="entry name" value="TetR_N"/>
    <property type="match status" value="1"/>
</dbReference>
<feature type="DNA-binding region" description="H-T-H motif" evidence="2">
    <location>
        <begin position="24"/>
        <end position="43"/>
    </location>
</feature>
<reference evidence="4 5" key="1">
    <citation type="submission" date="2020-08" db="EMBL/GenBank/DDBJ databases">
        <title>Genomic Encyclopedia of Type Strains, Phase III (KMG-III): the genomes of soil and plant-associated and newly described type strains.</title>
        <authorList>
            <person name="Whitman W."/>
        </authorList>
    </citation>
    <scope>NUCLEOTIDE SEQUENCE [LARGE SCALE GENOMIC DNA]</scope>
    <source>
        <strain evidence="4 5">CECT 8654</strain>
    </source>
</reference>
<accession>A0A7W4Z7B3</accession>
<evidence type="ECO:0000313" key="4">
    <source>
        <dbReference type="EMBL" id="MBB3047855.1"/>
    </source>
</evidence>